<evidence type="ECO:0000256" key="1">
    <source>
        <dbReference type="SAM" id="MobiDB-lite"/>
    </source>
</evidence>
<keyword evidence="3" id="KW-1185">Reference proteome</keyword>
<sequence>MTEARTRVLRVVVAALPDARALARPVRVAVDGVDGAGKTTFADELADVLRADGRTVLRASVDGFHRPAAERYRRGRTSPEGFFLDSYDLDAFRGVLLDPLGADRGQPRRVRTAVHDVVTDADPGTPWVDVDDATVAVVDGIFLHRDELVDAWDLSVWLEVPFEVTFRRMAVRDGCPPGPDHDANTRYRQGQRLYLAACAPAARAHVVVDNSDPARPRVLRAPTYAERGRSLPSAPLVPGALGSGVPRSAEGPPARAW</sequence>
<dbReference type="Gene3D" id="3.40.50.300">
    <property type="entry name" value="P-loop containing nucleotide triphosphate hydrolases"/>
    <property type="match status" value="1"/>
</dbReference>
<dbReference type="SUPFAM" id="SSF52540">
    <property type="entry name" value="P-loop containing nucleoside triphosphate hydrolases"/>
    <property type="match status" value="1"/>
</dbReference>
<dbReference type="Proteomes" id="UP000604241">
    <property type="component" value="Unassembled WGS sequence"/>
</dbReference>
<organism evidence="2 3">
    <name type="scientific">Cellulomonas avistercoris</name>
    <dbReference type="NCBI Taxonomy" id="2762242"/>
    <lineage>
        <taxon>Bacteria</taxon>
        <taxon>Bacillati</taxon>
        <taxon>Actinomycetota</taxon>
        <taxon>Actinomycetes</taxon>
        <taxon>Micrococcales</taxon>
        <taxon>Cellulomonadaceae</taxon>
        <taxon>Cellulomonas</taxon>
    </lineage>
</organism>
<dbReference type="EMBL" id="JACSQV010000006">
    <property type="protein sequence ID" value="MBD7918414.1"/>
    <property type="molecule type" value="Genomic_DNA"/>
</dbReference>
<name>A0ABR8QDM4_9CELL</name>
<protein>
    <submittedName>
        <fullName evidence="2">Uridine kinase</fullName>
    </submittedName>
</protein>
<comment type="caution">
    <text evidence="2">The sequence shown here is derived from an EMBL/GenBank/DDBJ whole genome shotgun (WGS) entry which is preliminary data.</text>
</comment>
<evidence type="ECO:0000313" key="3">
    <source>
        <dbReference type="Proteomes" id="UP000604241"/>
    </source>
</evidence>
<feature type="region of interest" description="Disordered" evidence="1">
    <location>
        <begin position="235"/>
        <end position="257"/>
    </location>
</feature>
<proteinExistence type="predicted"/>
<evidence type="ECO:0000313" key="2">
    <source>
        <dbReference type="EMBL" id="MBD7918414.1"/>
    </source>
</evidence>
<accession>A0ABR8QDM4</accession>
<dbReference type="InterPro" id="IPR027417">
    <property type="entry name" value="P-loop_NTPase"/>
</dbReference>
<reference evidence="2 3" key="1">
    <citation type="submission" date="2020-08" db="EMBL/GenBank/DDBJ databases">
        <title>A Genomic Blueprint of the Chicken Gut Microbiome.</title>
        <authorList>
            <person name="Gilroy R."/>
            <person name="Ravi A."/>
            <person name="Getino M."/>
            <person name="Pursley I."/>
            <person name="Horton D.L."/>
            <person name="Alikhan N.-F."/>
            <person name="Baker D."/>
            <person name="Gharbi K."/>
            <person name="Hall N."/>
            <person name="Watson M."/>
            <person name="Adriaenssens E.M."/>
            <person name="Foster-Nyarko E."/>
            <person name="Jarju S."/>
            <person name="Secka A."/>
            <person name="Antonio M."/>
            <person name="Oren A."/>
            <person name="Chaudhuri R."/>
            <person name="La Ragione R.M."/>
            <person name="Hildebrand F."/>
            <person name="Pallen M.J."/>
        </authorList>
    </citation>
    <scope>NUCLEOTIDE SEQUENCE [LARGE SCALE GENOMIC DNA]</scope>
    <source>
        <strain evidence="2 3">Sa3CUA2</strain>
    </source>
</reference>
<keyword evidence="2" id="KW-0808">Transferase</keyword>
<keyword evidence="2" id="KW-0418">Kinase</keyword>
<dbReference type="RefSeq" id="WP_191782535.1">
    <property type="nucleotide sequence ID" value="NZ_JACSQV010000006.1"/>
</dbReference>
<gene>
    <name evidence="2" type="ORF">H9657_09005</name>
</gene>
<dbReference type="GO" id="GO:0016301">
    <property type="term" value="F:kinase activity"/>
    <property type="evidence" value="ECO:0007669"/>
    <property type="project" value="UniProtKB-KW"/>
</dbReference>